<name>B0DFQ1_LACBS</name>
<dbReference type="HOGENOM" id="CLU_021164_3_1_1"/>
<dbReference type="InParanoid" id="B0DFQ1"/>
<evidence type="ECO:0000256" key="1">
    <source>
        <dbReference type="SAM" id="MobiDB-lite"/>
    </source>
</evidence>
<evidence type="ECO:0000313" key="3">
    <source>
        <dbReference type="Proteomes" id="UP000001194"/>
    </source>
</evidence>
<dbReference type="RefSeq" id="XP_001882868.1">
    <property type="nucleotide sequence ID" value="XM_001882833.1"/>
</dbReference>
<feature type="region of interest" description="Disordered" evidence="1">
    <location>
        <begin position="1"/>
        <end position="22"/>
    </location>
</feature>
<dbReference type="AlphaFoldDB" id="B0DFQ1"/>
<dbReference type="GeneID" id="6078582"/>
<proteinExistence type="predicted"/>
<dbReference type="Gene3D" id="3.80.10.10">
    <property type="entry name" value="Ribonuclease Inhibitor"/>
    <property type="match status" value="1"/>
</dbReference>
<dbReference type="KEGG" id="lbc:LACBIDRAFT_328698"/>
<dbReference type="SUPFAM" id="SSF52047">
    <property type="entry name" value="RNI-like"/>
    <property type="match status" value="1"/>
</dbReference>
<dbReference type="Proteomes" id="UP000001194">
    <property type="component" value="Unassembled WGS sequence"/>
</dbReference>
<keyword evidence="3" id="KW-1185">Reference proteome</keyword>
<dbReference type="EMBL" id="DS547108">
    <property type="protein sequence ID" value="EDR06496.1"/>
    <property type="molecule type" value="Genomic_DNA"/>
</dbReference>
<protein>
    <submittedName>
        <fullName evidence="2">Predicted protein</fullName>
    </submittedName>
</protein>
<dbReference type="STRING" id="486041.B0DFQ1"/>
<accession>B0DFQ1</accession>
<gene>
    <name evidence="2" type="ORF">LACBIDRAFT_328698</name>
</gene>
<dbReference type="InterPro" id="IPR032675">
    <property type="entry name" value="LRR_dom_sf"/>
</dbReference>
<evidence type="ECO:0000313" key="2">
    <source>
        <dbReference type="EMBL" id="EDR06496.1"/>
    </source>
</evidence>
<sequence length="558" mass="62006">MEPGSCPGSTVSEGSDELLSEAPESDVPLGTWAQDEVFRHSDILEVISYHIGDPLASPSAFSARQDLFCAALTCRGFLAPCMDILWRDLDSLLPVLRLLPDFTYVDGSYVRYLLPTPSTSLKRCRQILLGTVQVDDWLRLDTYARRVRSLAMGYDSSFISPQVFIRLLKLRSNPLLPALAQLRISTSSFTDAQSSFLLPAPALTSVEIDIGTESAGVPTLLLTLSQEQPLISHLSLRGAGKLPSSMFAPSCAFISHMKHISSLHLSFSVPSIFNSLMPVLEMVSLIDLSLDLRGCTIECVMPYFVFPPLPGAIAPVRRIKKLRVEGEGPIILHLTKRLGVIPSLTVLEVIVHSDRTVLFPLKIGTFFHNIMLWILLLAKSIRSLRIHNDSAIHASESSAVFLNPNLIDLEHLEFTNFPISAEDEDIEAFTLSSPSLIDLFLPGGGQKLPSPAVLRYLSENCPKLEHLQIHLNMTFVPKLPESYCYSHLLKNLTIGSYDFEATIDNLIAISSYLHRLFPHLRTVQQDDAYDIEQWGHVDLLLRAFQSVRKDTYACLGLT</sequence>
<reference evidence="2 3" key="1">
    <citation type="journal article" date="2008" name="Nature">
        <title>The genome of Laccaria bicolor provides insights into mycorrhizal symbiosis.</title>
        <authorList>
            <person name="Martin F."/>
            <person name="Aerts A."/>
            <person name="Ahren D."/>
            <person name="Brun A."/>
            <person name="Danchin E.G.J."/>
            <person name="Duchaussoy F."/>
            <person name="Gibon J."/>
            <person name="Kohler A."/>
            <person name="Lindquist E."/>
            <person name="Pereda V."/>
            <person name="Salamov A."/>
            <person name="Shapiro H.J."/>
            <person name="Wuyts J."/>
            <person name="Blaudez D."/>
            <person name="Buee M."/>
            <person name="Brokstein P."/>
            <person name="Canbaeck B."/>
            <person name="Cohen D."/>
            <person name="Courty P.E."/>
            <person name="Coutinho P.M."/>
            <person name="Delaruelle C."/>
            <person name="Detter J.C."/>
            <person name="Deveau A."/>
            <person name="DiFazio S."/>
            <person name="Duplessis S."/>
            <person name="Fraissinet-Tachet L."/>
            <person name="Lucic E."/>
            <person name="Frey-Klett P."/>
            <person name="Fourrey C."/>
            <person name="Feussner I."/>
            <person name="Gay G."/>
            <person name="Grimwood J."/>
            <person name="Hoegger P.J."/>
            <person name="Jain P."/>
            <person name="Kilaru S."/>
            <person name="Labbe J."/>
            <person name="Lin Y.C."/>
            <person name="Legue V."/>
            <person name="Le Tacon F."/>
            <person name="Marmeisse R."/>
            <person name="Melayah D."/>
            <person name="Montanini B."/>
            <person name="Muratet M."/>
            <person name="Nehls U."/>
            <person name="Niculita-Hirzel H."/>
            <person name="Oudot-Le Secq M.P."/>
            <person name="Peter M."/>
            <person name="Quesneville H."/>
            <person name="Rajashekar B."/>
            <person name="Reich M."/>
            <person name="Rouhier N."/>
            <person name="Schmutz J."/>
            <person name="Yin T."/>
            <person name="Chalot M."/>
            <person name="Henrissat B."/>
            <person name="Kuees U."/>
            <person name="Lucas S."/>
            <person name="Van de Peer Y."/>
            <person name="Podila G.K."/>
            <person name="Polle A."/>
            <person name="Pukkila P.J."/>
            <person name="Richardson P.M."/>
            <person name="Rouze P."/>
            <person name="Sanders I.R."/>
            <person name="Stajich J.E."/>
            <person name="Tunlid A."/>
            <person name="Tuskan G."/>
            <person name="Grigoriev I.V."/>
        </authorList>
    </citation>
    <scope>NUCLEOTIDE SEQUENCE [LARGE SCALE GENOMIC DNA]</scope>
    <source>
        <strain evidence="3">S238N-H82 / ATCC MYA-4686</strain>
    </source>
</reference>
<organism evidence="3">
    <name type="scientific">Laccaria bicolor (strain S238N-H82 / ATCC MYA-4686)</name>
    <name type="common">Bicoloured deceiver</name>
    <name type="synonym">Laccaria laccata var. bicolor</name>
    <dbReference type="NCBI Taxonomy" id="486041"/>
    <lineage>
        <taxon>Eukaryota</taxon>
        <taxon>Fungi</taxon>
        <taxon>Dikarya</taxon>
        <taxon>Basidiomycota</taxon>
        <taxon>Agaricomycotina</taxon>
        <taxon>Agaricomycetes</taxon>
        <taxon>Agaricomycetidae</taxon>
        <taxon>Agaricales</taxon>
        <taxon>Agaricineae</taxon>
        <taxon>Hydnangiaceae</taxon>
        <taxon>Laccaria</taxon>
    </lineage>
</organism>
<dbReference type="OrthoDB" id="2631350at2759"/>